<evidence type="ECO:0000313" key="1">
    <source>
        <dbReference type="EMBL" id="TNN60263.1"/>
    </source>
</evidence>
<sequence length="110" mass="11609">MSPLLPVQAGSVSTKPLSTDAFDMVPFSAVTPLVPVVASNGCPPPPPTTTLPPDIRKDLFGSEPFDPFTCGSADFPPDIQSKLDEMQEGFKMGLTLEGAVFALDPLDSRC</sequence>
<dbReference type="Proteomes" id="UP000314294">
    <property type="component" value="Unassembled WGS sequence"/>
</dbReference>
<name>A0A4Z2H5A6_9TELE</name>
<dbReference type="AlphaFoldDB" id="A0A4Z2H5A6"/>
<proteinExistence type="predicted"/>
<dbReference type="EMBL" id="SRLO01000337">
    <property type="protein sequence ID" value="TNN60263.1"/>
    <property type="molecule type" value="Genomic_DNA"/>
</dbReference>
<evidence type="ECO:0000313" key="2">
    <source>
        <dbReference type="Proteomes" id="UP000314294"/>
    </source>
</evidence>
<dbReference type="OrthoDB" id="10057585at2759"/>
<gene>
    <name evidence="1" type="primary">gulp1_1</name>
    <name evidence="1" type="ORF">EYF80_029516</name>
</gene>
<protein>
    <submittedName>
        <fullName evidence="1">PTB domain-containing engulfment adapter protein 1</fullName>
    </submittedName>
</protein>
<reference evidence="1 2" key="1">
    <citation type="submission" date="2019-03" db="EMBL/GenBank/DDBJ databases">
        <title>First draft genome of Liparis tanakae, snailfish: a comprehensive survey of snailfish specific genes.</title>
        <authorList>
            <person name="Kim W."/>
            <person name="Song I."/>
            <person name="Jeong J.-H."/>
            <person name="Kim D."/>
            <person name="Kim S."/>
            <person name="Ryu S."/>
            <person name="Song J.Y."/>
            <person name="Lee S.K."/>
        </authorList>
    </citation>
    <scope>NUCLEOTIDE SEQUENCE [LARGE SCALE GENOMIC DNA]</scope>
    <source>
        <tissue evidence="1">Muscle</tissue>
    </source>
</reference>
<keyword evidence="2" id="KW-1185">Reference proteome</keyword>
<organism evidence="1 2">
    <name type="scientific">Liparis tanakae</name>
    <name type="common">Tanaka's snailfish</name>
    <dbReference type="NCBI Taxonomy" id="230148"/>
    <lineage>
        <taxon>Eukaryota</taxon>
        <taxon>Metazoa</taxon>
        <taxon>Chordata</taxon>
        <taxon>Craniata</taxon>
        <taxon>Vertebrata</taxon>
        <taxon>Euteleostomi</taxon>
        <taxon>Actinopterygii</taxon>
        <taxon>Neopterygii</taxon>
        <taxon>Teleostei</taxon>
        <taxon>Neoteleostei</taxon>
        <taxon>Acanthomorphata</taxon>
        <taxon>Eupercaria</taxon>
        <taxon>Perciformes</taxon>
        <taxon>Cottioidei</taxon>
        <taxon>Cottales</taxon>
        <taxon>Liparidae</taxon>
        <taxon>Liparis</taxon>
    </lineage>
</organism>
<accession>A0A4Z2H5A6</accession>
<comment type="caution">
    <text evidence="1">The sequence shown here is derived from an EMBL/GenBank/DDBJ whole genome shotgun (WGS) entry which is preliminary data.</text>
</comment>